<organism evidence="2 3">
    <name type="scientific">Prochlorococcus marinus (strain SARG / CCMP1375 / SS120)</name>
    <dbReference type="NCBI Taxonomy" id="167539"/>
    <lineage>
        <taxon>Bacteria</taxon>
        <taxon>Bacillati</taxon>
        <taxon>Cyanobacteriota</taxon>
        <taxon>Cyanophyceae</taxon>
        <taxon>Synechococcales</taxon>
        <taxon>Prochlorococcaceae</taxon>
        <taxon>Prochlorococcus</taxon>
    </lineage>
</organism>
<protein>
    <submittedName>
        <fullName evidence="2">Uncharacterized membrane protein</fullName>
    </submittedName>
</protein>
<evidence type="ECO:0000313" key="3">
    <source>
        <dbReference type="Proteomes" id="UP000001420"/>
    </source>
</evidence>
<gene>
    <name evidence="2" type="ordered locus">Pro_0905</name>
</gene>
<name>Q7VC37_PROMA</name>
<dbReference type="RefSeq" id="WP_011125057.1">
    <property type="nucleotide sequence ID" value="NC_005042.1"/>
</dbReference>
<evidence type="ECO:0000313" key="2">
    <source>
        <dbReference type="EMBL" id="AAP99949.1"/>
    </source>
</evidence>
<sequence>MLIPLRPKELERLIPSVATSNQFQAALGNPRKILQRIIISSIGGVVTFLISQSLDRTQFYSLWLILAVVFLLYILWGPILEASRINSKLRSYPFAALFDGEVIDIFTQERVENSHEQANKLGELELIENRRRWLILEIGDEDGYLTKIDFPLDNKHQSIQNGSQIRCIVFSNNREFTSINNISDAWLPRNRLWVGEYPFLLKPAFEELCFLRLRN</sequence>
<accession>Q7VC37</accession>
<dbReference type="OrthoDB" id="459934at2"/>
<proteinExistence type="predicted"/>
<dbReference type="Proteomes" id="UP000001420">
    <property type="component" value="Chromosome"/>
</dbReference>
<dbReference type="STRING" id="167539.Pro_0905"/>
<keyword evidence="1" id="KW-1133">Transmembrane helix</keyword>
<dbReference type="EMBL" id="AE017126">
    <property type="protein sequence ID" value="AAP99949.1"/>
    <property type="molecule type" value="Genomic_DNA"/>
</dbReference>
<dbReference type="eggNOG" id="ENOG502ZBTP">
    <property type="taxonomic scope" value="Bacteria"/>
</dbReference>
<dbReference type="EnsemblBacteria" id="AAP99949">
    <property type="protein sequence ID" value="AAP99949"/>
    <property type="gene ID" value="Pro_0905"/>
</dbReference>
<keyword evidence="1" id="KW-0472">Membrane</keyword>
<feature type="transmembrane region" description="Helical" evidence="1">
    <location>
        <begin position="60"/>
        <end position="80"/>
    </location>
</feature>
<feature type="transmembrane region" description="Helical" evidence="1">
    <location>
        <begin position="33"/>
        <end position="54"/>
    </location>
</feature>
<reference evidence="2 3" key="1">
    <citation type="journal article" date="2003" name="Proc. Natl. Acad. Sci. U.S.A.">
        <title>Genome sequence of the cyanobacterium Prochlorococcus marinus SS120, a nearly minimal oxyphototrophic genome.</title>
        <authorList>
            <person name="Dufresne A."/>
            <person name="Salanoubat M."/>
            <person name="Partensky F."/>
            <person name="Artiguenave F."/>
            <person name="Axmann I.M."/>
            <person name="Barbe V."/>
            <person name="Duprat S."/>
            <person name="Galperin M.Y."/>
            <person name="Koonin E.V."/>
            <person name="Le Gall F."/>
            <person name="Makarova K.S."/>
            <person name="Ostrowski M."/>
            <person name="Oztas S."/>
            <person name="Robert C."/>
            <person name="Rogozin I.B."/>
            <person name="Scanlan D.J."/>
            <person name="Tandeau de Marsac N."/>
            <person name="Weissenbach J."/>
            <person name="Wincker P."/>
            <person name="Wolf Y.I."/>
            <person name="Hess W.R."/>
        </authorList>
    </citation>
    <scope>NUCLEOTIDE SEQUENCE [LARGE SCALE GENOMIC DNA]</scope>
    <source>
        <strain evidence="3">SARG / CCMP1375 / SS120</strain>
    </source>
</reference>
<dbReference type="HOGENOM" id="CLU_101804_0_0_3"/>
<dbReference type="PATRIC" id="fig|167539.5.peg.952"/>
<keyword evidence="1" id="KW-0812">Transmembrane</keyword>
<evidence type="ECO:0000256" key="1">
    <source>
        <dbReference type="SAM" id="Phobius"/>
    </source>
</evidence>
<keyword evidence="3" id="KW-1185">Reference proteome</keyword>
<dbReference type="AlphaFoldDB" id="Q7VC37"/>
<dbReference type="KEGG" id="pma:Pro_0905"/>